<accession>A0A2X0KBD1</accession>
<name>A0A2X0KBD1_9BASI</name>
<dbReference type="EMBL" id="FMWP01000107">
    <property type="protein sequence ID" value="SDA00197.1"/>
    <property type="molecule type" value="Genomic_DNA"/>
</dbReference>
<dbReference type="STRING" id="289078.A0A2X0KBD1"/>
<gene>
    <name evidence="2" type="ORF">BZ3500_MVSOF-1268-A1-R1_CHR9G10499</name>
</gene>
<reference evidence="3" key="1">
    <citation type="submission" date="2016-10" db="EMBL/GenBank/DDBJ databases">
        <authorList>
            <person name="Jeantristanb JTB J.-T."/>
            <person name="Ricardo R."/>
        </authorList>
    </citation>
    <scope>NUCLEOTIDE SEQUENCE [LARGE SCALE GENOMIC DNA]</scope>
</reference>
<evidence type="ECO:0000313" key="3">
    <source>
        <dbReference type="Proteomes" id="UP000249723"/>
    </source>
</evidence>
<evidence type="ECO:0000313" key="2">
    <source>
        <dbReference type="EMBL" id="SDA00197.1"/>
    </source>
</evidence>
<dbReference type="Proteomes" id="UP000249723">
    <property type="component" value="Unassembled WGS sequence"/>
</dbReference>
<feature type="region of interest" description="Disordered" evidence="1">
    <location>
        <begin position="73"/>
        <end position="121"/>
    </location>
</feature>
<proteinExistence type="predicted"/>
<protein>
    <submittedName>
        <fullName evidence="2">BZ3500_MvSof-1268-A1-R1_Chr9g10499 protein</fullName>
    </submittedName>
</protein>
<dbReference type="OrthoDB" id="2534840at2759"/>
<feature type="compositionally biased region" description="Low complexity" evidence="1">
    <location>
        <begin position="76"/>
        <end position="89"/>
    </location>
</feature>
<sequence length="165" mass="18033">MAQHTPVPFGPIQFAHPSAMPSLIPSTGSLGNVLRKRAGSFIGFIKTNAHSPKNVAKGRPISNPTLVQSSHDLLLAMPSRSPPAAGAPSELPPSYRQSWLSFSRDESTSSGASQHTHLPQETDADDDILYITRVEIGEQLIAERKIVDLLEKDRVMDQEFRRLGL</sequence>
<feature type="compositionally biased region" description="Polar residues" evidence="1">
    <location>
        <begin position="108"/>
        <end position="119"/>
    </location>
</feature>
<dbReference type="AlphaFoldDB" id="A0A2X0KBD1"/>
<keyword evidence="3" id="KW-1185">Reference proteome</keyword>
<organism evidence="2 3">
    <name type="scientific">Microbotryum saponariae</name>
    <dbReference type="NCBI Taxonomy" id="289078"/>
    <lineage>
        <taxon>Eukaryota</taxon>
        <taxon>Fungi</taxon>
        <taxon>Dikarya</taxon>
        <taxon>Basidiomycota</taxon>
        <taxon>Pucciniomycotina</taxon>
        <taxon>Microbotryomycetes</taxon>
        <taxon>Microbotryales</taxon>
        <taxon>Microbotryaceae</taxon>
        <taxon>Microbotryum</taxon>
    </lineage>
</organism>
<evidence type="ECO:0000256" key="1">
    <source>
        <dbReference type="SAM" id="MobiDB-lite"/>
    </source>
</evidence>